<evidence type="ECO:0000313" key="3">
    <source>
        <dbReference type="Proteomes" id="UP001197847"/>
    </source>
</evidence>
<dbReference type="EMBL" id="JAJFBX010000024">
    <property type="protein sequence ID" value="MCC2748069.1"/>
    <property type="molecule type" value="Genomic_DNA"/>
</dbReference>
<dbReference type="InterPro" id="IPR029044">
    <property type="entry name" value="Nucleotide-diphossugar_trans"/>
</dbReference>
<evidence type="ECO:0000313" key="2">
    <source>
        <dbReference type="EMBL" id="MCC2748069.1"/>
    </source>
</evidence>
<dbReference type="Gene3D" id="3.90.550.10">
    <property type="entry name" value="Spore Coat Polysaccharide Biosynthesis Protein SpsA, Chain A"/>
    <property type="match status" value="1"/>
</dbReference>
<dbReference type="AlphaFoldDB" id="A0AAW4WN62"/>
<dbReference type="Proteomes" id="UP001197847">
    <property type="component" value="Unassembled WGS sequence"/>
</dbReference>
<proteinExistence type="predicted"/>
<name>A0AAW4WN62_9FIRM</name>
<reference evidence="2" key="1">
    <citation type="submission" date="2021-10" db="EMBL/GenBank/DDBJ databases">
        <title>Collection of gut derived symbiotic bacterial strains cultured from healthy donors.</title>
        <authorList>
            <person name="Lin H."/>
            <person name="Littmann E."/>
            <person name="Claire K."/>
            <person name="Pamer E."/>
        </authorList>
    </citation>
    <scope>NUCLEOTIDE SEQUENCE</scope>
    <source>
        <strain evidence="2">MSK.22.92</strain>
    </source>
</reference>
<dbReference type="InterPro" id="IPR001173">
    <property type="entry name" value="Glyco_trans_2-like"/>
</dbReference>
<evidence type="ECO:0000259" key="1">
    <source>
        <dbReference type="Pfam" id="PF00535"/>
    </source>
</evidence>
<dbReference type="Pfam" id="PF00535">
    <property type="entry name" value="Glycos_transf_2"/>
    <property type="match status" value="1"/>
</dbReference>
<accession>A0AAW4WN62</accession>
<comment type="caution">
    <text evidence="2">The sequence shown here is derived from an EMBL/GenBank/DDBJ whole genome shotgun (WGS) entry which is preliminary data.</text>
</comment>
<gene>
    <name evidence="2" type="ORF">LK487_13705</name>
</gene>
<sequence length="83" mass="9578">MVITYEQNLRQGGVRNIGLNYATGDFIGFLDSDDWIVPDMYEVLVEKMIEGVYDVVNCQLIRDKGNDEEANFRPEWGNCNWIA</sequence>
<organism evidence="2 3">
    <name type="scientific">Agathobacter rectalis</name>
    <dbReference type="NCBI Taxonomy" id="39491"/>
    <lineage>
        <taxon>Bacteria</taxon>
        <taxon>Bacillati</taxon>
        <taxon>Bacillota</taxon>
        <taxon>Clostridia</taxon>
        <taxon>Lachnospirales</taxon>
        <taxon>Lachnospiraceae</taxon>
        <taxon>Agathobacter</taxon>
    </lineage>
</organism>
<feature type="domain" description="Glycosyltransferase 2-like" evidence="1">
    <location>
        <begin position="2"/>
        <end position="71"/>
    </location>
</feature>
<protein>
    <submittedName>
        <fullName evidence="2">Glycosyltransferase</fullName>
    </submittedName>
</protein>
<dbReference type="CDD" id="cd00761">
    <property type="entry name" value="Glyco_tranf_GTA_type"/>
    <property type="match status" value="1"/>
</dbReference>
<dbReference type="SUPFAM" id="SSF53448">
    <property type="entry name" value="Nucleotide-diphospho-sugar transferases"/>
    <property type="match status" value="1"/>
</dbReference>